<protein>
    <submittedName>
        <fullName evidence="1">Uncharacterized protein</fullName>
    </submittedName>
</protein>
<gene>
    <name evidence="1" type="ORF">WA026_016983</name>
</gene>
<dbReference type="Proteomes" id="UP001431783">
    <property type="component" value="Unassembled WGS sequence"/>
</dbReference>
<dbReference type="EMBL" id="JARQZJ010000040">
    <property type="protein sequence ID" value="KAK9877239.1"/>
    <property type="molecule type" value="Genomic_DNA"/>
</dbReference>
<reference evidence="1 2" key="1">
    <citation type="submission" date="2023-03" db="EMBL/GenBank/DDBJ databases">
        <title>Genome insight into feeding habits of ladybird beetles.</title>
        <authorList>
            <person name="Li H.-S."/>
            <person name="Huang Y.-H."/>
            <person name="Pang H."/>
        </authorList>
    </citation>
    <scope>NUCLEOTIDE SEQUENCE [LARGE SCALE GENOMIC DNA]</scope>
    <source>
        <strain evidence="1">SYSU_2023b</strain>
        <tissue evidence="1">Whole body</tissue>
    </source>
</reference>
<evidence type="ECO:0000313" key="2">
    <source>
        <dbReference type="Proteomes" id="UP001431783"/>
    </source>
</evidence>
<proteinExistence type="predicted"/>
<name>A0AAW1U9H5_9CUCU</name>
<dbReference type="AlphaFoldDB" id="A0AAW1U9H5"/>
<sequence length="106" mass="11919">MIIQDMIERFFNSTELWDGALEVVNKVAQFPLMGGLLLAVLRSIRQILKINMGPGQLITNTKEPTERAAFQAQMSCSYAFCRMCGCEICSNTTELLIDVDNIALNW</sequence>
<organism evidence="1 2">
    <name type="scientific">Henosepilachna vigintioctopunctata</name>
    <dbReference type="NCBI Taxonomy" id="420089"/>
    <lineage>
        <taxon>Eukaryota</taxon>
        <taxon>Metazoa</taxon>
        <taxon>Ecdysozoa</taxon>
        <taxon>Arthropoda</taxon>
        <taxon>Hexapoda</taxon>
        <taxon>Insecta</taxon>
        <taxon>Pterygota</taxon>
        <taxon>Neoptera</taxon>
        <taxon>Endopterygota</taxon>
        <taxon>Coleoptera</taxon>
        <taxon>Polyphaga</taxon>
        <taxon>Cucujiformia</taxon>
        <taxon>Coccinelloidea</taxon>
        <taxon>Coccinellidae</taxon>
        <taxon>Epilachninae</taxon>
        <taxon>Epilachnini</taxon>
        <taxon>Henosepilachna</taxon>
    </lineage>
</organism>
<evidence type="ECO:0000313" key="1">
    <source>
        <dbReference type="EMBL" id="KAK9877239.1"/>
    </source>
</evidence>
<comment type="caution">
    <text evidence="1">The sequence shown here is derived from an EMBL/GenBank/DDBJ whole genome shotgun (WGS) entry which is preliminary data.</text>
</comment>
<keyword evidence="2" id="KW-1185">Reference proteome</keyword>
<accession>A0AAW1U9H5</accession>